<evidence type="ECO:0008006" key="9">
    <source>
        <dbReference type="Google" id="ProtNLM"/>
    </source>
</evidence>
<keyword evidence="5" id="KW-0560">Oxidoreductase</keyword>
<proteinExistence type="predicted"/>
<comment type="cofactor">
    <cofactor evidence="1">
        <name>heme b</name>
        <dbReference type="ChEBI" id="CHEBI:60344"/>
    </cofactor>
</comment>
<dbReference type="InterPro" id="IPR000763">
    <property type="entry name" value="Catalase_peroxidase"/>
</dbReference>
<keyword evidence="6" id="KW-0408">Iron</keyword>
<keyword evidence="4" id="KW-0479">Metal-binding</keyword>
<evidence type="ECO:0000256" key="2">
    <source>
        <dbReference type="ARBA" id="ARBA00022559"/>
    </source>
</evidence>
<gene>
    <name evidence="8" type="ORF">CPOL0286_LOCUS12639</name>
</gene>
<dbReference type="EMBL" id="HBKO01027515">
    <property type="protein sequence ID" value="CAE2239132.1"/>
    <property type="molecule type" value="Transcribed_RNA"/>
</dbReference>
<evidence type="ECO:0000256" key="6">
    <source>
        <dbReference type="ARBA" id="ARBA00023004"/>
    </source>
</evidence>
<evidence type="ECO:0000256" key="3">
    <source>
        <dbReference type="ARBA" id="ARBA00022617"/>
    </source>
</evidence>
<dbReference type="GO" id="GO:0046872">
    <property type="term" value="F:metal ion binding"/>
    <property type="evidence" value="ECO:0007669"/>
    <property type="project" value="UniProtKB-KW"/>
</dbReference>
<dbReference type="PANTHER" id="PTHR30555">
    <property type="entry name" value="HYDROPEROXIDASE I, BIFUNCTIONAL CATALASE-PEROXIDASE"/>
    <property type="match status" value="1"/>
</dbReference>
<dbReference type="AlphaFoldDB" id="A0A7S4ITK5"/>
<dbReference type="Gene3D" id="1.10.420.10">
    <property type="entry name" value="Peroxidase, domain 2"/>
    <property type="match status" value="1"/>
</dbReference>
<sequence length="121" mass="13207">MLGLTSRELVALKQQVWRADGRPAALDNTYYTALLGKEWVEGDRGVFTAAGTNLTMVTTDLLLRWDAQWLAIAQEYASDEALFLDEFGAAWTKLMNADRYSGPAASACDAAPPKPPRVEAA</sequence>
<keyword evidence="3" id="KW-0349">Heme</keyword>
<dbReference type="PANTHER" id="PTHR30555:SF0">
    <property type="entry name" value="CATALASE-PEROXIDASE"/>
    <property type="match status" value="1"/>
</dbReference>
<name>A0A7S4ITK5_9EUKA</name>
<keyword evidence="2" id="KW-0575">Peroxidase</keyword>
<dbReference type="GO" id="GO:0042744">
    <property type="term" value="P:hydrogen peroxide catabolic process"/>
    <property type="evidence" value="ECO:0007669"/>
    <property type="project" value="TreeGrafter"/>
</dbReference>
<evidence type="ECO:0000256" key="7">
    <source>
        <dbReference type="SAM" id="MobiDB-lite"/>
    </source>
</evidence>
<evidence type="ECO:0000256" key="5">
    <source>
        <dbReference type="ARBA" id="ARBA00023002"/>
    </source>
</evidence>
<protein>
    <recommendedName>
        <fullName evidence="9">Plant heme peroxidase family profile domain-containing protein</fullName>
    </recommendedName>
</protein>
<feature type="region of interest" description="Disordered" evidence="7">
    <location>
        <begin position="102"/>
        <end position="121"/>
    </location>
</feature>
<dbReference type="GO" id="GO:0004096">
    <property type="term" value="F:catalase activity"/>
    <property type="evidence" value="ECO:0007669"/>
    <property type="project" value="InterPro"/>
</dbReference>
<dbReference type="SUPFAM" id="SSF48113">
    <property type="entry name" value="Heme-dependent peroxidases"/>
    <property type="match status" value="1"/>
</dbReference>
<reference evidence="8" key="1">
    <citation type="submission" date="2021-01" db="EMBL/GenBank/DDBJ databases">
        <authorList>
            <person name="Corre E."/>
            <person name="Pelletier E."/>
            <person name="Niang G."/>
            <person name="Scheremetjew M."/>
            <person name="Finn R."/>
            <person name="Kale V."/>
            <person name="Holt S."/>
            <person name="Cochrane G."/>
            <person name="Meng A."/>
            <person name="Brown T."/>
            <person name="Cohen L."/>
        </authorList>
    </citation>
    <scope>NUCLEOTIDE SEQUENCE</scope>
    <source>
        <strain evidence="8">UIO037</strain>
    </source>
</reference>
<dbReference type="GO" id="GO:0020037">
    <property type="term" value="F:heme binding"/>
    <property type="evidence" value="ECO:0007669"/>
    <property type="project" value="InterPro"/>
</dbReference>
<evidence type="ECO:0000256" key="4">
    <source>
        <dbReference type="ARBA" id="ARBA00022723"/>
    </source>
</evidence>
<dbReference type="GO" id="GO:0005829">
    <property type="term" value="C:cytosol"/>
    <property type="evidence" value="ECO:0007669"/>
    <property type="project" value="TreeGrafter"/>
</dbReference>
<dbReference type="GO" id="GO:0070301">
    <property type="term" value="P:cellular response to hydrogen peroxide"/>
    <property type="evidence" value="ECO:0007669"/>
    <property type="project" value="TreeGrafter"/>
</dbReference>
<accession>A0A7S4ITK5</accession>
<evidence type="ECO:0000256" key="1">
    <source>
        <dbReference type="ARBA" id="ARBA00001970"/>
    </source>
</evidence>
<evidence type="ECO:0000313" key="8">
    <source>
        <dbReference type="EMBL" id="CAE2239132.1"/>
    </source>
</evidence>
<organism evidence="8">
    <name type="scientific">Prymnesium polylepis</name>
    <dbReference type="NCBI Taxonomy" id="72548"/>
    <lineage>
        <taxon>Eukaryota</taxon>
        <taxon>Haptista</taxon>
        <taxon>Haptophyta</taxon>
        <taxon>Prymnesiophyceae</taxon>
        <taxon>Prymnesiales</taxon>
        <taxon>Prymnesiaceae</taxon>
        <taxon>Prymnesium</taxon>
    </lineage>
</organism>
<dbReference type="InterPro" id="IPR010255">
    <property type="entry name" value="Haem_peroxidase_sf"/>
</dbReference>